<dbReference type="Gene3D" id="1.10.1540.10">
    <property type="entry name" value="BEACH domain"/>
    <property type="match status" value="1"/>
</dbReference>
<feature type="region of interest" description="Disordered" evidence="4">
    <location>
        <begin position="733"/>
        <end position="754"/>
    </location>
</feature>
<dbReference type="InterPro" id="IPR036322">
    <property type="entry name" value="WD40_repeat_dom_sf"/>
</dbReference>
<feature type="region of interest" description="Disordered" evidence="4">
    <location>
        <begin position="846"/>
        <end position="874"/>
    </location>
</feature>
<dbReference type="Pfam" id="PF14844">
    <property type="entry name" value="PH_BEACH"/>
    <property type="match status" value="1"/>
</dbReference>
<dbReference type="PROSITE" id="PS50082">
    <property type="entry name" value="WD_REPEATS_2"/>
    <property type="match status" value="2"/>
</dbReference>
<evidence type="ECO:0000313" key="8">
    <source>
        <dbReference type="EMBL" id="KAJ3447163.1"/>
    </source>
</evidence>
<gene>
    <name evidence="8" type="ORF">M0812_07384</name>
</gene>
<dbReference type="CDD" id="cd01201">
    <property type="entry name" value="PH_BEACH"/>
    <property type="match status" value="1"/>
</dbReference>
<keyword evidence="5" id="KW-1133">Transmembrane helix</keyword>
<feature type="domain" description="BEACH-type PH" evidence="7">
    <location>
        <begin position="804"/>
        <end position="926"/>
    </location>
</feature>
<dbReference type="SMART" id="SM01026">
    <property type="entry name" value="Beach"/>
    <property type="match status" value="1"/>
</dbReference>
<proteinExistence type="predicted"/>
<evidence type="ECO:0000256" key="4">
    <source>
        <dbReference type="SAM" id="MobiDB-lite"/>
    </source>
</evidence>
<keyword evidence="2" id="KW-0677">Repeat</keyword>
<dbReference type="SMART" id="SM00320">
    <property type="entry name" value="WD40"/>
    <property type="match status" value="3"/>
</dbReference>
<dbReference type="SUPFAM" id="SSF50978">
    <property type="entry name" value="WD40 repeat-like"/>
    <property type="match status" value="1"/>
</dbReference>
<dbReference type="Gene3D" id="2.30.29.30">
    <property type="entry name" value="Pleckstrin-homology domain (PH domain)/Phosphotyrosine-binding domain (PTB)"/>
    <property type="match status" value="1"/>
</dbReference>
<dbReference type="SUPFAM" id="SSF81837">
    <property type="entry name" value="BEACH domain"/>
    <property type="match status" value="1"/>
</dbReference>
<dbReference type="GO" id="GO:0008104">
    <property type="term" value="P:intracellular protein localization"/>
    <property type="evidence" value="ECO:0007669"/>
    <property type="project" value="TreeGrafter"/>
</dbReference>
<dbReference type="GO" id="GO:0005829">
    <property type="term" value="C:cytosol"/>
    <property type="evidence" value="ECO:0007669"/>
    <property type="project" value="TreeGrafter"/>
</dbReference>
<dbReference type="InterPro" id="IPR001680">
    <property type="entry name" value="WD40_rpt"/>
</dbReference>
<dbReference type="Proteomes" id="UP001146793">
    <property type="component" value="Unassembled WGS sequence"/>
</dbReference>
<comment type="caution">
    <text evidence="8">The sequence shown here is derived from an EMBL/GenBank/DDBJ whole genome shotgun (WGS) entry which is preliminary data.</text>
</comment>
<dbReference type="InterPro" id="IPR050865">
    <property type="entry name" value="BEACH_Domain"/>
</dbReference>
<dbReference type="InterPro" id="IPR011993">
    <property type="entry name" value="PH-like_dom_sf"/>
</dbReference>
<dbReference type="Gene3D" id="2.130.10.10">
    <property type="entry name" value="YVTN repeat-like/Quinoprotein amine dehydrogenase"/>
    <property type="match status" value="1"/>
</dbReference>
<dbReference type="EMBL" id="JANTQA010000016">
    <property type="protein sequence ID" value="KAJ3447163.1"/>
    <property type="molecule type" value="Genomic_DNA"/>
</dbReference>
<sequence length="1657" mass="195631">MKRRKKRGEIRKKNKKKCLLLCQKKIINDEKEIIMNANDENEIEIKKESENEKEERENKEEEKEEMPPPLPKKIINDEKEKIMKENDENEIEIKKKVEKENQEERENKEEEEMPPPLPKKIINNETIQKKKKNKLELKSEIKREIKPVIKREIKRGTKQEKEEEEEEEANLLNYGIFKEYFKNELDFKRQITLCLLDVLIQIFFRGIQVDNSKIIENTFGYFSIYSQKLSLDKLTRLFFYKTFENFEQYYNIQLKTIKLKEFQQKNKLLIENFIYLGINLYNFIYYFEIISNSQTIQFNSNISNNNSNSGSSNNNDNNNNNEIDNVNNLNKNEEEDENEEIQLLKNKIKIDMLYQLNMNSIQGRIIKENDQLSSTQKDDKGQKTDQGELLNEVIWQDLYPFNKFLKILEILDFLNVNGFKQIKEKNLRKHFLLDLINLLLQCLKNPYSKNYLDYIDLINIIFQRQFFKNNTNGQLPNKNKLIIFSTINDLIICLNTLIESKCLFKKNKIKRLMEFLQLILKTFFNYFYKNLKNKQKKQIIPNNNAKNFELISINKNDYQKFIDILNHDKYTYSFNQLFSSIIEERRKKKKTTNLERNLKEKQLNIKLALSQINKDQYLNLKLISNLNQNCKKLHQLIVIDEIQRYNKYVLPQIKKKIWYSKKLLKFLLRHLSEEHGTWGEKYFDKEQKNKEKSYWKLNKTEDSLRRRLKLKKNYNFNDHYKNTWAFERERLNKNKNNNNNNNNNNGSSGGEKEDDKEIIQNMQINLSKQAKESLSISNFIEEENEEEENIDLDLELEEKLELELAKEKIISQFDCRLITPLKTTFGIFEITTKKLKFYPKSNDDKDDDVNVKNNFNNGEKDKDDDNEDNLEEEQEERSWSLDELFQIHKRRYLLRPSAIEFFLIDKTNFFINFEKKKRNKVYNKIISLKPKNLIKINSNNPKGWIKKSGYTKMWQRRQISNFEYLMKLNTIAGRSYNDISQYPVFPWILSNYKSQTIDLNDKKNYRDLSKPIGALEEKRKTQFIEKYNMFAEQAQEAGIPPFHYGTHYSSAAMVLFFLIRMEPFTTLHIELQGGKFDRADRLFHSIPQIWDNCLTNQGDVKELIPEFFYLPEFLENSNNFNLGQTQKGDFLNNVKLPPWAKNSPEEFIKINREALESEYVSEHLNEWIDLIFGYKQKGKEAVKAVNVFYYLTYENAVNIDKINDPTEKQSILDQIENFGQTPSQLFKKKPHPKRLSVNECITSSSPIYYLSQPIDLLELKGKTYKFSNNEIYFIYVTRPIKSGLSQCRRIIIFDKERNLICPRVRLNTSGSSSGGGGTNVSGGSGMGGSGGNSNLNNSSSIKQDSGYIEFLDDYRLLISTSNESQKNQKKNKIGVSFTEGIENFYNCFALTNFEKNFVSCGYWDNSFKSNNLENNKLLQSINNHKEVVTCLAIDKFTLGELLVTGSKDTTVIIWQFSKDKIISTKAILYGHTDEITCVDFNSDFDIVVSGSKSGKIIIHSFRNACLVRSIERSNLDKDNVKGSVNSNVNGNIRKCPISLIKITNQGKILFYDQKIYLYNINGKLCSIANPVHRITSWVITNDDQFLICSTEKGNIQIRWLYNLKIIKTYNFRGKINTLCLSHDERFIFAGFQDGKVLIDKFRKNRGTYYRTNKLYQK</sequence>
<feature type="compositionally biased region" description="Low complexity" evidence="4">
    <location>
        <begin position="307"/>
        <end position="330"/>
    </location>
</feature>
<feature type="domain" description="BEACH" evidence="6">
    <location>
        <begin position="939"/>
        <end position="1234"/>
    </location>
</feature>
<keyword evidence="5" id="KW-0472">Membrane</keyword>
<accession>A0AAV8A026</accession>
<feature type="repeat" description="WD" evidence="3">
    <location>
        <begin position="1421"/>
        <end position="1464"/>
    </location>
</feature>
<evidence type="ECO:0000256" key="1">
    <source>
        <dbReference type="ARBA" id="ARBA00022574"/>
    </source>
</evidence>
<evidence type="ECO:0000259" key="7">
    <source>
        <dbReference type="PROSITE" id="PS51783"/>
    </source>
</evidence>
<keyword evidence="5" id="KW-0812">Transmembrane</keyword>
<protein>
    <submittedName>
        <fullName evidence="8">Beige/beach-related</fullName>
    </submittedName>
</protein>
<dbReference type="SUPFAM" id="SSF50729">
    <property type="entry name" value="PH domain-like"/>
    <property type="match status" value="1"/>
</dbReference>
<dbReference type="FunFam" id="1.10.1540.10:FF:000001">
    <property type="entry name" value="neurobeachin isoform X1"/>
    <property type="match status" value="1"/>
</dbReference>
<feature type="compositionally biased region" description="Basic and acidic residues" evidence="4">
    <location>
        <begin position="43"/>
        <end position="61"/>
    </location>
</feature>
<dbReference type="PROSITE" id="PS50197">
    <property type="entry name" value="BEACH"/>
    <property type="match status" value="1"/>
</dbReference>
<evidence type="ECO:0000256" key="2">
    <source>
        <dbReference type="ARBA" id="ARBA00022737"/>
    </source>
</evidence>
<evidence type="ECO:0000256" key="5">
    <source>
        <dbReference type="SAM" id="Phobius"/>
    </source>
</evidence>
<dbReference type="PANTHER" id="PTHR13743:SF112">
    <property type="entry name" value="BEACH DOMAIN-CONTAINING PROTEIN"/>
    <property type="match status" value="1"/>
</dbReference>
<feature type="region of interest" description="Disordered" evidence="4">
    <location>
        <begin position="38"/>
        <end position="120"/>
    </location>
</feature>
<feature type="region of interest" description="Disordered" evidence="4">
    <location>
        <begin position="307"/>
        <end position="334"/>
    </location>
</feature>
<organism evidence="8 9">
    <name type="scientific">Anaeramoeba flamelloides</name>
    <dbReference type="NCBI Taxonomy" id="1746091"/>
    <lineage>
        <taxon>Eukaryota</taxon>
        <taxon>Metamonada</taxon>
        <taxon>Anaeramoebidae</taxon>
        <taxon>Anaeramoeba</taxon>
    </lineage>
</organism>
<dbReference type="PROSITE" id="PS50294">
    <property type="entry name" value="WD_REPEATS_REGION"/>
    <property type="match status" value="1"/>
</dbReference>
<dbReference type="PROSITE" id="PS51783">
    <property type="entry name" value="PH_BEACH"/>
    <property type="match status" value="1"/>
</dbReference>
<dbReference type="InterPro" id="IPR046851">
    <property type="entry name" value="NBCH_WD40"/>
</dbReference>
<dbReference type="Pfam" id="PF02138">
    <property type="entry name" value="Beach"/>
    <property type="match status" value="1"/>
</dbReference>
<feature type="compositionally biased region" description="Low complexity" evidence="4">
    <location>
        <begin position="734"/>
        <end position="745"/>
    </location>
</feature>
<dbReference type="Pfam" id="PF20426">
    <property type="entry name" value="NBCH_WD40"/>
    <property type="match status" value="1"/>
</dbReference>
<feature type="region of interest" description="Disordered" evidence="4">
    <location>
        <begin position="1309"/>
        <end position="1335"/>
    </location>
</feature>
<dbReference type="InterPro" id="IPR000409">
    <property type="entry name" value="BEACH_dom"/>
</dbReference>
<name>A0AAV8A026_9EUKA</name>
<reference evidence="8" key="1">
    <citation type="submission" date="2022-08" db="EMBL/GenBank/DDBJ databases">
        <title>Novel sulphate-reducing endosymbionts in the free-living metamonad Anaeramoeba.</title>
        <authorList>
            <person name="Jerlstrom-Hultqvist J."/>
            <person name="Cepicka I."/>
            <person name="Gallot-Lavallee L."/>
            <person name="Salas-Leiva D."/>
            <person name="Curtis B.A."/>
            <person name="Zahonova K."/>
            <person name="Pipaliya S."/>
            <person name="Dacks J."/>
            <person name="Roger A.J."/>
        </authorList>
    </citation>
    <scope>NUCLEOTIDE SEQUENCE</scope>
    <source>
        <strain evidence="8">Busselton2</strain>
    </source>
</reference>
<dbReference type="InterPro" id="IPR023362">
    <property type="entry name" value="PH-BEACH_dom"/>
</dbReference>
<keyword evidence="1 3" id="KW-0853">WD repeat</keyword>
<feature type="compositionally biased region" description="Gly residues" evidence="4">
    <location>
        <begin position="1312"/>
        <end position="1331"/>
    </location>
</feature>
<dbReference type="InterPro" id="IPR015943">
    <property type="entry name" value="WD40/YVTN_repeat-like_dom_sf"/>
</dbReference>
<feature type="compositionally biased region" description="Acidic residues" evidence="4">
    <location>
        <begin position="864"/>
        <end position="874"/>
    </location>
</feature>
<evidence type="ECO:0000259" key="6">
    <source>
        <dbReference type="PROSITE" id="PS50197"/>
    </source>
</evidence>
<dbReference type="PANTHER" id="PTHR13743">
    <property type="entry name" value="BEIGE/BEACH-RELATED"/>
    <property type="match status" value="1"/>
</dbReference>
<feature type="compositionally biased region" description="Basic and acidic residues" evidence="4">
    <location>
        <begin position="74"/>
        <end position="108"/>
    </location>
</feature>
<dbReference type="InterPro" id="IPR036372">
    <property type="entry name" value="BEACH_dom_sf"/>
</dbReference>
<dbReference type="GO" id="GO:0016020">
    <property type="term" value="C:membrane"/>
    <property type="evidence" value="ECO:0007669"/>
    <property type="project" value="TreeGrafter"/>
</dbReference>
<feature type="repeat" description="WD" evidence="3">
    <location>
        <begin position="1468"/>
        <end position="1509"/>
    </location>
</feature>
<dbReference type="GO" id="GO:0019901">
    <property type="term" value="F:protein kinase binding"/>
    <property type="evidence" value="ECO:0007669"/>
    <property type="project" value="TreeGrafter"/>
</dbReference>
<evidence type="ECO:0000256" key="3">
    <source>
        <dbReference type="PROSITE-ProRule" id="PRU00221"/>
    </source>
</evidence>
<feature type="transmembrane region" description="Helical" evidence="5">
    <location>
        <begin position="268"/>
        <end position="287"/>
    </location>
</feature>
<dbReference type="CDD" id="cd06071">
    <property type="entry name" value="Beach"/>
    <property type="match status" value="1"/>
</dbReference>
<evidence type="ECO:0000313" key="9">
    <source>
        <dbReference type="Proteomes" id="UP001146793"/>
    </source>
</evidence>